<keyword evidence="8" id="KW-1185">Reference proteome</keyword>
<evidence type="ECO:0000256" key="5">
    <source>
        <dbReference type="ARBA" id="ARBA00023136"/>
    </source>
</evidence>
<reference evidence="7 8" key="1">
    <citation type="journal article" date="2014" name="Genome Announc.">
        <title>Genome Sequence of Afipia felis Strain 76713, Isolated in Hospital Water Using an Amoeba Co-Culture Procedure.</title>
        <authorList>
            <person name="Benamar S."/>
            <person name="La Scola B."/>
            <person name="Croce O."/>
        </authorList>
    </citation>
    <scope>NUCLEOTIDE SEQUENCE [LARGE SCALE GENOMIC DNA]</scope>
    <source>
        <strain evidence="7 8">76713</strain>
    </source>
</reference>
<dbReference type="EMBL" id="CCAZ020000002">
    <property type="protein sequence ID" value="CEG10298.1"/>
    <property type="molecule type" value="Genomic_DNA"/>
</dbReference>
<dbReference type="GO" id="GO:0030255">
    <property type="term" value="P:protein secretion by the type IV secretion system"/>
    <property type="evidence" value="ECO:0007669"/>
    <property type="project" value="InterPro"/>
</dbReference>
<evidence type="ECO:0000256" key="6">
    <source>
        <dbReference type="SAM" id="Phobius"/>
    </source>
</evidence>
<dbReference type="GO" id="GO:0016020">
    <property type="term" value="C:membrane"/>
    <property type="evidence" value="ECO:0007669"/>
    <property type="project" value="UniProtKB-SubCell"/>
</dbReference>
<dbReference type="AlphaFoldDB" id="A0A090N8M6"/>
<accession>A0A090N8M6</accession>
<organism evidence="7 8">
    <name type="scientific">Afipia felis</name>
    <name type="common">Cat scratch disease bacillus</name>
    <dbReference type="NCBI Taxonomy" id="1035"/>
    <lineage>
        <taxon>Bacteria</taxon>
        <taxon>Pseudomonadati</taxon>
        <taxon>Pseudomonadota</taxon>
        <taxon>Alphaproteobacteria</taxon>
        <taxon>Hyphomicrobiales</taxon>
        <taxon>Nitrobacteraceae</taxon>
        <taxon>Afipia</taxon>
    </lineage>
</organism>
<comment type="subcellular location">
    <subcellularLocation>
        <location evidence="1">Membrane</location>
        <topology evidence="1">Multi-pass membrane protein</topology>
    </subcellularLocation>
</comment>
<evidence type="ECO:0000313" key="8">
    <source>
        <dbReference type="Proteomes" id="UP000035762"/>
    </source>
</evidence>
<proteinExistence type="inferred from homology"/>
<evidence type="ECO:0000313" key="7">
    <source>
        <dbReference type="EMBL" id="CEG10298.1"/>
    </source>
</evidence>
<feature type="transmembrane region" description="Helical" evidence="6">
    <location>
        <begin position="29"/>
        <end position="50"/>
    </location>
</feature>
<evidence type="ECO:0000256" key="1">
    <source>
        <dbReference type="ARBA" id="ARBA00004141"/>
    </source>
</evidence>
<dbReference type="Pfam" id="PF04610">
    <property type="entry name" value="TrbL"/>
    <property type="match status" value="1"/>
</dbReference>
<evidence type="ECO:0000256" key="4">
    <source>
        <dbReference type="ARBA" id="ARBA00022989"/>
    </source>
</evidence>
<keyword evidence="3 6" id="KW-0812">Transmembrane</keyword>
<evidence type="ECO:0000256" key="3">
    <source>
        <dbReference type="ARBA" id="ARBA00022692"/>
    </source>
</evidence>
<evidence type="ECO:0000256" key="2">
    <source>
        <dbReference type="ARBA" id="ARBA00007802"/>
    </source>
</evidence>
<comment type="similarity">
    <text evidence="2">Belongs to the TrbL/VirB6 family.</text>
</comment>
<dbReference type="STRING" id="1035.BN961_03736"/>
<protein>
    <submittedName>
        <fullName evidence="7">Conjugal transfer protein TrbL</fullName>
    </submittedName>
</protein>
<gene>
    <name evidence="7" type="ORF">BN961_03736</name>
</gene>
<name>A0A090N8M6_AFIFE</name>
<sequence>MGGTGVIDHFLEVFTRYIDGGFGLLGGEVGFIATTLIVIDVTLAALFWSWGADDDIMARLVKKTLFVGVFAYSLGPKLLCFTVRPLCGSRDKSHIELKSPDRGNVIRRIAVKKFDPYTCMLLAVGSQQIGQESRRERRKDADLDMPPLGATYGGHILRAAVDLLKCFACSTHKLLSCQRQADAAVVPLK</sequence>
<dbReference type="Proteomes" id="UP000035762">
    <property type="component" value="Unassembled WGS sequence"/>
</dbReference>
<keyword evidence="5 6" id="KW-0472">Membrane</keyword>
<dbReference type="InterPro" id="IPR007688">
    <property type="entry name" value="Conjugal_tfr_TrbL/VirB6"/>
</dbReference>
<comment type="caution">
    <text evidence="7">The sequence shown here is derived from an EMBL/GenBank/DDBJ whole genome shotgun (WGS) entry which is preliminary data.</text>
</comment>
<keyword evidence="4 6" id="KW-1133">Transmembrane helix</keyword>